<dbReference type="InterPro" id="IPR011990">
    <property type="entry name" value="TPR-like_helical_dom_sf"/>
</dbReference>
<accession>A0ABP0MWM7</accession>
<dbReference type="PANTHER" id="PTHR44858">
    <property type="entry name" value="TETRATRICOPEPTIDE REPEAT PROTEIN 6"/>
    <property type="match status" value="1"/>
</dbReference>
<dbReference type="EMBL" id="CAXAMM010024747">
    <property type="protein sequence ID" value="CAK9055920.1"/>
    <property type="molecule type" value="Genomic_DNA"/>
</dbReference>
<gene>
    <name evidence="4" type="ORF">SCF082_LOCUS30183</name>
</gene>
<evidence type="ECO:0008006" key="6">
    <source>
        <dbReference type="Google" id="ProtNLM"/>
    </source>
</evidence>
<evidence type="ECO:0000256" key="1">
    <source>
        <dbReference type="ARBA" id="ARBA00022737"/>
    </source>
</evidence>
<keyword evidence="5" id="KW-1185">Reference proteome</keyword>
<dbReference type="PROSITE" id="PS50293">
    <property type="entry name" value="TPR_REGION"/>
    <property type="match status" value="1"/>
</dbReference>
<dbReference type="PANTHER" id="PTHR44858:SF1">
    <property type="entry name" value="UDP-N-ACETYLGLUCOSAMINE--PEPTIDE N-ACETYLGLUCOSAMINYLTRANSFERASE SPINDLY-RELATED"/>
    <property type="match status" value="1"/>
</dbReference>
<dbReference type="PROSITE" id="PS50005">
    <property type="entry name" value="TPR"/>
    <property type="match status" value="2"/>
</dbReference>
<dbReference type="Gene3D" id="1.25.40.10">
    <property type="entry name" value="Tetratricopeptide repeat domain"/>
    <property type="match status" value="2"/>
</dbReference>
<dbReference type="Pfam" id="PF00515">
    <property type="entry name" value="TPR_1"/>
    <property type="match status" value="1"/>
</dbReference>
<protein>
    <recommendedName>
        <fullName evidence="6">Tetratricopeptide repeat protein</fullName>
    </recommendedName>
</protein>
<keyword evidence="2 3" id="KW-0802">TPR repeat</keyword>
<proteinExistence type="predicted"/>
<feature type="repeat" description="TPR" evidence="3">
    <location>
        <begin position="33"/>
        <end position="66"/>
    </location>
</feature>
<keyword evidence="1" id="KW-0677">Repeat</keyword>
<evidence type="ECO:0000313" key="5">
    <source>
        <dbReference type="Proteomes" id="UP001642464"/>
    </source>
</evidence>
<dbReference type="Pfam" id="PF13181">
    <property type="entry name" value="TPR_8"/>
    <property type="match status" value="1"/>
</dbReference>
<evidence type="ECO:0000256" key="3">
    <source>
        <dbReference type="PROSITE-ProRule" id="PRU00339"/>
    </source>
</evidence>
<dbReference type="SUPFAM" id="SSF48452">
    <property type="entry name" value="TPR-like"/>
    <property type="match status" value="1"/>
</dbReference>
<evidence type="ECO:0000256" key="2">
    <source>
        <dbReference type="ARBA" id="ARBA00022803"/>
    </source>
</evidence>
<sequence>MNVAATRPTHSINNKDLIRYAYSYKVMLYHKDVAAFNDRGVSKSALGRHESAMEDYCKAIELDPKEAGAFNNRGTRKSDLGRHEAAMEDCDYDKAIELDPKYAEAFNKRGYCKNALGRHEAAIEDYDKAIELNPNGANCFLNRFAAQIALGECDAALEDCKRAMELYPGKAWIRFGDELKAILRSFQGIQLQILQEDNHVDAGRCLKTGWQLQLTATVLHCQVFNYHVRLPATPPSALLIPGFMWIRCVLAAFSRMHISPCWQKMRRTCYLLASCSRVPRSSRPMVASLKWPTHLSNIKWIPSFSSRPVLHAWW</sequence>
<dbReference type="Proteomes" id="UP001642464">
    <property type="component" value="Unassembled WGS sequence"/>
</dbReference>
<dbReference type="InterPro" id="IPR019734">
    <property type="entry name" value="TPR_rpt"/>
</dbReference>
<name>A0ABP0MWM7_9DINO</name>
<dbReference type="SMART" id="SM00028">
    <property type="entry name" value="TPR"/>
    <property type="match status" value="4"/>
</dbReference>
<evidence type="ECO:0000313" key="4">
    <source>
        <dbReference type="EMBL" id="CAK9055920.1"/>
    </source>
</evidence>
<comment type="caution">
    <text evidence="4">The sequence shown here is derived from an EMBL/GenBank/DDBJ whole genome shotgun (WGS) entry which is preliminary data.</text>
</comment>
<reference evidence="4 5" key="1">
    <citation type="submission" date="2024-02" db="EMBL/GenBank/DDBJ databases">
        <authorList>
            <person name="Chen Y."/>
            <person name="Shah S."/>
            <person name="Dougan E. K."/>
            <person name="Thang M."/>
            <person name="Chan C."/>
        </authorList>
    </citation>
    <scope>NUCLEOTIDE SEQUENCE [LARGE SCALE GENOMIC DNA]</scope>
</reference>
<dbReference type="InterPro" id="IPR050498">
    <property type="entry name" value="Ycf3"/>
</dbReference>
<feature type="repeat" description="TPR" evidence="3">
    <location>
        <begin position="103"/>
        <end position="136"/>
    </location>
</feature>
<organism evidence="4 5">
    <name type="scientific">Durusdinium trenchii</name>
    <dbReference type="NCBI Taxonomy" id="1381693"/>
    <lineage>
        <taxon>Eukaryota</taxon>
        <taxon>Sar</taxon>
        <taxon>Alveolata</taxon>
        <taxon>Dinophyceae</taxon>
        <taxon>Suessiales</taxon>
        <taxon>Symbiodiniaceae</taxon>
        <taxon>Durusdinium</taxon>
    </lineage>
</organism>